<evidence type="ECO:0000256" key="1">
    <source>
        <dbReference type="SAM" id="MobiDB-lite"/>
    </source>
</evidence>
<feature type="compositionally biased region" description="Low complexity" evidence="1">
    <location>
        <begin position="818"/>
        <end position="828"/>
    </location>
</feature>
<dbReference type="InterPro" id="IPR032675">
    <property type="entry name" value="LRR_dom_sf"/>
</dbReference>
<evidence type="ECO:0000313" key="2">
    <source>
        <dbReference type="EMBL" id="KAJ7211395.1"/>
    </source>
</evidence>
<protein>
    <recommendedName>
        <fullName evidence="4">F-box domain-containing protein</fullName>
    </recommendedName>
</protein>
<dbReference type="Gene3D" id="3.80.10.10">
    <property type="entry name" value="Ribonuclease Inhibitor"/>
    <property type="match status" value="1"/>
</dbReference>
<keyword evidence="3" id="KW-1185">Reference proteome</keyword>
<accession>A0AAD6YI43</accession>
<evidence type="ECO:0008006" key="4">
    <source>
        <dbReference type="Google" id="ProtNLM"/>
    </source>
</evidence>
<dbReference type="AlphaFoldDB" id="A0AAD6YI43"/>
<organism evidence="2 3">
    <name type="scientific">Mycena pura</name>
    <dbReference type="NCBI Taxonomy" id="153505"/>
    <lineage>
        <taxon>Eukaryota</taxon>
        <taxon>Fungi</taxon>
        <taxon>Dikarya</taxon>
        <taxon>Basidiomycota</taxon>
        <taxon>Agaricomycotina</taxon>
        <taxon>Agaricomycetes</taxon>
        <taxon>Agaricomycetidae</taxon>
        <taxon>Agaricales</taxon>
        <taxon>Marasmiineae</taxon>
        <taxon>Mycenaceae</taxon>
        <taxon>Mycena</taxon>
    </lineage>
</organism>
<dbReference type="Proteomes" id="UP001219525">
    <property type="component" value="Unassembled WGS sequence"/>
</dbReference>
<reference evidence="2" key="1">
    <citation type="submission" date="2023-03" db="EMBL/GenBank/DDBJ databases">
        <title>Massive genome expansion in bonnet fungi (Mycena s.s.) driven by repeated elements and novel gene families across ecological guilds.</title>
        <authorList>
            <consortium name="Lawrence Berkeley National Laboratory"/>
            <person name="Harder C.B."/>
            <person name="Miyauchi S."/>
            <person name="Viragh M."/>
            <person name="Kuo A."/>
            <person name="Thoen E."/>
            <person name="Andreopoulos B."/>
            <person name="Lu D."/>
            <person name="Skrede I."/>
            <person name="Drula E."/>
            <person name="Henrissat B."/>
            <person name="Morin E."/>
            <person name="Kohler A."/>
            <person name="Barry K."/>
            <person name="LaButti K."/>
            <person name="Morin E."/>
            <person name="Salamov A."/>
            <person name="Lipzen A."/>
            <person name="Mereny Z."/>
            <person name="Hegedus B."/>
            <person name="Baldrian P."/>
            <person name="Stursova M."/>
            <person name="Weitz H."/>
            <person name="Taylor A."/>
            <person name="Grigoriev I.V."/>
            <person name="Nagy L.G."/>
            <person name="Martin F."/>
            <person name="Kauserud H."/>
        </authorList>
    </citation>
    <scope>NUCLEOTIDE SEQUENCE</scope>
    <source>
        <strain evidence="2">9144</strain>
    </source>
</reference>
<comment type="caution">
    <text evidence="2">The sequence shown here is derived from an EMBL/GenBank/DDBJ whole genome shotgun (WGS) entry which is preliminary data.</text>
</comment>
<feature type="region of interest" description="Disordered" evidence="1">
    <location>
        <begin position="807"/>
        <end position="845"/>
    </location>
</feature>
<evidence type="ECO:0000313" key="3">
    <source>
        <dbReference type="Proteomes" id="UP001219525"/>
    </source>
</evidence>
<proteinExistence type="predicted"/>
<dbReference type="SUPFAM" id="SSF52047">
    <property type="entry name" value="RNI-like"/>
    <property type="match status" value="1"/>
</dbReference>
<name>A0AAD6YI43_9AGAR</name>
<sequence>MSVLANELLLGIFAHMDRHTLLRVALANRTFSHLARTFLFSHLDGSRYVTCLKEHEGDPVSASQLLQLSRYLDFWTSEEIAPHVRSCEISPQLWFDLQVAVPQLLAMFFDHIARFTGLRRLNLSNIQLTGLAVSTLVRLPMLSELILESCEVANGDSMPSVSNVLRLCHFSYISSKRVEEWLPMLEPSCLRVLHTGAAPHNSAVIPVFPYVHDLSVCIHKTPTPADITFLRKLPGVTKLNMDLNWTRSRRSPLATLPADVLPVLTDFIGPICALPLFLARDTLKRIETDEEASLDDFVIELQRIPAPLTNLIHLTATFNSFCTGTALDAIFESLPRLEDVEITFADYESDFLDPAPAEILSKLPSIHGISPHLRHLSLIWKSLDDVTVDYIESECDFPAVRAALVAQCPDLKVLWLDGRDFIFCWHTQADNMDETEVMVTDPKDVNGVRFGWEVLRQLPQLVYEDVYEDEDAFTASTFDYPTVLTFINPAVRKMSFNLGDINASVISTTPLTSFHVTPTSTVDGSNIGGVNTSESSANIVSEFSSASSSSSLGGFSVGGLNGSSSASTTPFSEFSEAITRAGPPNSHHRTDCECQLVSVNVDIVHLHGSQHLDECTAERSTILTCQKPPVCRLPPHAESLVLKHLFRLTLCTFRRVWLSALLTMPPAFASGFPLFPPTTFEWSFDLPQHAEASAIGPHSLSGFDISTCQGPLRRLSRHFDVPTNSSDDPSLCESGRLAASPRLMFWHPLFEAFNATLDDASLPPAVLARVPAVHRPTPTVVLDFRRSGVSTSSLDDPSLRAMFWPKPSHRASRRDAAARGPPAAQFPAYRDAPPLRAPHQGGAGP</sequence>
<dbReference type="CDD" id="cd09917">
    <property type="entry name" value="F-box_SF"/>
    <property type="match status" value="1"/>
</dbReference>
<gene>
    <name evidence="2" type="ORF">GGX14DRAFT_565270</name>
</gene>
<dbReference type="EMBL" id="JARJCW010000026">
    <property type="protein sequence ID" value="KAJ7211395.1"/>
    <property type="molecule type" value="Genomic_DNA"/>
</dbReference>